<organism evidence="2 3">
    <name type="scientific">Salinivibrio kushneri</name>
    <dbReference type="NCBI Taxonomy" id="1908198"/>
    <lineage>
        <taxon>Bacteria</taxon>
        <taxon>Pseudomonadati</taxon>
        <taxon>Pseudomonadota</taxon>
        <taxon>Gammaproteobacteria</taxon>
        <taxon>Vibrionales</taxon>
        <taxon>Vibrionaceae</taxon>
        <taxon>Salinivibrio</taxon>
    </lineage>
</organism>
<accession>A0AB36K9R5</accession>
<dbReference type="InterPro" id="IPR025391">
    <property type="entry name" value="DUF4123"/>
</dbReference>
<proteinExistence type="predicted"/>
<dbReference type="Proteomes" id="UP000188726">
    <property type="component" value="Unassembled WGS sequence"/>
</dbReference>
<dbReference type="AlphaFoldDB" id="A0AB36K9R5"/>
<sequence>MSEYRYAVVDRAVVPHILSLADDHEAASWCVFQPPVDDAFAQVAPYLVELPPALEDDLQARREPWGFIFTTEQPAKVVLNHLRALLSVYKEGNPAPIFCRYYDPRIIWALLDACKVPQQYYVFGPMTAIQTAYPQAREMALTPIKVHRPLTELVLSDTQYQAVLDQCMVNLKQDVQEILQALPTPASDGDPDRGVFADTLVTQLTQWGVTVVTDIKTIASLCVSHNVSDWEALPAAWHAELSYSQLPGSYRVKTLVAKLGGQHEL</sequence>
<comment type="caution">
    <text evidence="2">The sequence shown here is derived from an EMBL/GenBank/DDBJ whole genome shotgun (WGS) entry which is preliminary data.</text>
</comment>
<dbReference type="EMBL" id="MUEO01000004">
    <property type="protein sequence ID" value="OOE45943.1"/>
    <property type="molecule type" value="Genomic_DNA"/>
</dbReference>
<protein>
    <recommendedName>
        <fullName evidence="1">DUF4123 domain-containing protein</fullName>
    </recommendedName>
</protein>
<evidence type="ECO:0000259" key="1">
    <source>
        <dbReference type="Pfam" id="PF13503"/>
    </source>
</evidence>
<evidence type="ECO:0000313" key="2">
    <source>
        <dbReference type="EMBL" id="OOE45943.1"/>
    </source>
</evidence>
<dbReference type="RefSeq" id="WP_077456806.1">
    <property type="nucleotide sequence ID" value="NZ_MUEN01000004.1"/>
</dbReference>
<feature type="domain" description="DUF4123" evidence="1">
    <location>
        <begin position="6"/>
        <end position="119"/>
    </location>
</feature>
<evidence type="ECO:0000313" key="3">
    <source>
        <dbReference type="Proteomes" id="UP000188726"/>
    </source>
</evidence>
<gene>
    <name evidence="2" type="ORF">BZG09_02580</name>
</gene>
<reference evidence="2 3" key="1">
    <citation type="journal article" date="2017" name="Genome Announc.">
        <title>Draft Genome Sequences of Salinivibrio proteolyticus, Salinivibrio sharmensis, Salinivibrio siamensis, Salinivibrio costicola subsp. alcaliphilus, Salinivibrio costicola subsp. vallismortis, and 29 New Isolates Belonging to the Genus Salinivibrio.</title>
        <authorList>
            <person name="Lopez-Hermoso C."/>
            <person name="de la Haba R.R."/>
            <person name="Sanchez-Porro C."/>
            <person name="Bayliss S.C."/>
            <person name="Feil E.J."/>
            <person name="Ventosa A."/>
        </authorList>
    </citation>
    <scope>NUCLEOTIDE SEQUENCE [LARGE SCALE GENOMIC DNA]</scope>
    <source>
        <strain evidence="2 3">IC202</strain>
    </source>
</reference>
<dbReference type="Pfam" id="PF13503">
    <property type="entry name" value="DUF4123"/>
    <property type="match status" value="1"/>
</dbReference>
<name>A0AB36K9R5_9GAMM</name>